<reference evidence="1 2" key="1">
    <citation type="journal article" date="2022" name="bioRxiv">
        <title>The genome of the oomycete Peronosclerospora sorghi, a cosmopolitan pathogen of maize and sorghum, is inflated with dispersed pseudogenes.</title>
        <authorList>
            <person name="Fletcher K."/>
            <person name="Martin F."/>
            <person name="Isakeit T."/>
            <person name="Cavanaugh K."/>
            <person name="Magill C."/>
            <person name="Michelmore R."/>
        </authorList>
    </citation>
    <scope>NUCLEOTIDE SEQUENCE [LARGE SCALE GENOMIC DNA]</scope>
    <source>
        <strain evidence="1">P6</strain>
    </source>
</reference>
<gene>
    <name evidence="1" type="ORF">PsorP6_008635</name>
</gene>
<dbReference type="Proteomes" id="UP001163321">
    <property type="component" value="Chromosome 3"/>
</dbReference>
<dbReference type="EMBL" id="CM047582">
    <property type="protein sequence ID" value="KAI9915962.1"/>
    <property type="molecule type" value="Genomic_DNA"/>
</dbReference>
<evidence type="ECO:0000313" key="1">
    <source>
        <dbReference type="EMBL" id="KAI9915962.1"/>
    </source>
</evidence>
<protein>
    <submittedName>
        <fullName evidence="1">Uncharacterized protein</fullName>
    </submittedName>
</protein>
<keyword evidence="2" id="KW-1185">Reference proteome</keyword>
<organism evidence="1 2">
    <name type="scientific">Peronosclerospora sorghi</name>
    <dbReference type="NCBI Taxonomy" id="230839"/>
    <lineage>
        <taxon>Eukaryota</taxon>
        <taxon>Sar</taxon>
        <taxon>Stramenopiles</taxon>
        <taxon>Oomycota</taxon>
        <taxon>Peronosporomycetes</taxon>
        <taxon>Peronosporales</taxon>
        <taxon>Peronosporaceae</taxon>
        <taxon>Peronosclerospora</taxon>
    </lineage>
</organism>
<proteinExistence type="predicted"/>
<name>A0ACC0WBM5_9STRA</name>
<comment type="caution">
    <text evidence="1">The sequence shown here is derived from an EMBL/GenBank/DDBJ whole genome shotgun (WGS) entry which is preliminary data.</text>
</comment>
<accession>A0ACC0WBM5</accession>
<sequence length="144" mass="16905">MVLTYVFTPDPTDQEDPALLKNEKSERKAARPKFKISRRNNVEKKCYREDTFLLLTFHRNKQLLQEHVKRHLPEQKMHSKIIIFFRCNLANVELDPGVEGREVGRGDFAVVKLFKEREGWINPQIGKSLWCWRISVVMAVIVLG</sequence>
<evidence type="ECO:0000313" key="2">
    <source>
        <dbReference type="Proteomes" id="UP001163321"/>
    </source>
</evidence>